<proteinExistence type="inferred from homology"/>
<dbReference type="GO" id="GO:0022625">
    <property type="term" value="C:cytosolic large ribosomal subunit"/>
    <property type="evidence" value="ECO:0007669"/>
    <property type="project" value="TreeGrafter"/>
</dbReference>
<evidence type="ECO:0000259" key="8">
    <source>
        <dbReference type="Pfam" id="PF14693"/>
    </source>
</evidence>
<comment type="subunit">
    <text evidence="5">Part of the 50S ribosomal subunit; part of the 5S rRNA/L5/L18/L25 subcomplex. Contacts the 5S rRNA. Binds to the 5S rRNA independently of L5 and L18.</text>
</comment>
<dbReference type="KEGG" id="caqa:MICH65_0230"/>
<sequence>MSTTKANTKSTTKKQIDLSVEPRTLSGRKVKNLRRQGILPANIFGNKITSTSIQLDLKDFQKTYEQAGETNIITLSLKGESKTRPVLVSNVHLDPVTDTPLHVDFHQIDLTQKVTATVPVELIGTAPAEEEKGAVIVQIINELDVEALPGDLPDSLEVDLSSLKEFGDFLSVKDIKIDATKVEIDAEPDQQVVQAQEPKEEEVEPTPSPEGDEGTEASTDGGGDKPDSDEPQTDKQPDSGDKPTSGEPSKSE</sequence>
<dbReference type="HAMAP" id="MF_01334">
    <property type="entry name" value="Ribosomal_bL25_CTC"/>
    <property type="match status" value="1"/>
</dbReference>
<dbReference type="InterPro" id="IPR020057">
    <property type="entry name" value="Ribosomal_bL25_b-dom"/>
</dbReference>
<dbReference type="NCBIfam" id="TIGR00731">
    <property type="entry name" value="bL25_bact_ctc"/>
    <property type="match status" value="1"/>
</dbReference>
<dbReference type="EMBL" id="CP047901">
    <property type="protein sequence ID" value="QHO63211.1"/>
    <property type="molecule type" value="Genomic_DNA"/>
</dbReference>
<comment type="similarity">
    <text evidence="5">Belongs to the bacterial ribosomal protein bL25 family. CTC subfamily.</text>
</comment>
<dbReference type="GO" id="GO:0006412">
    <property type="term" value="P:translation"/>
    <property type="evidence" value="ECO:0007669"/>
    <property type="project" value="UniProtKB-UniRule"/>
</dbReference>
<dbReference type="PANTHER" id="PTHR33284">
    <property type="entry name" value="RIBOSOMAL PROTEIN L25/GLN-TRNA SYNTHETASE, ANTI-CODON-BINDING DOMAIN-CONTAINING PROTEIN"/>
    <property type="match status" value="1"/>
</dbReference>
<evidence type="ECO:0000256" key="6">
    <source>
        <dbReference type="SAM" id="MobiDB-lite"/>
    </source>
</evidence>
<feature type="domain" description="Large ribosomal subunit protein bL25 L25" evidence="7">
    <location>
        <begin position="18"/>
        <end position="105"/>
    </location>
</feature>
<dbReference type="RefSeq" id="WP_161931602.1">
    <property type="nucleotide sequence ID" value="NZ_CP047901.1"/>
</dbReference>
<dbReference type="Pfam" id="PF14693">
    <property type="entry name" value="Ribosomal_TL5_C"/>
    <property type="match status" value="1"/>
</dbReference>
<dbReference type="InterPro" id="IPR020930">
    <property type="entry name" value="Ribosomal_uL5_bac-type"/>
</dbReference>
<protein>
    <recommendedName>
        <fullName evidence="5">Large ribosomal subunit protein bL25</fullName>
    </recommendedName>
    <alternativeName>
        <fullName evidence="5">General stress protein CTC</fullName>
    </alternativeName>
</protein>
<name>A0A857NCG0_9BACT</name>
<evidence type="ECO:0000256" key="1">
    <source>
        <dbReference type="ARBA" id="ARBA00022730"/>
    </source>
</evidence>
<evidence type="ECO:0000256" key="2">
    <source>
        <dbReference type="ARBA" id="ARBA00022884"/>
    </source>
</evidence>
<dbReference type="InterPro" id="IPR029751">
    <property type="entry name" value="Ribosomal_L25_dom"/>
</dbReference>
<dbReference type="GO" id="GO:0008097">
    <property type="term" value="F:5S rRNA binding"/>
    <property type="evidence" value="ECO:0007669"/>
    <property type="project" value="InterPro"/>
</dbReference>
<dbReference type="PANTHER" id="PTHR33284:SF1">
    <property type="entry name" value="RIBOSOMAL PROTEIN L25_GLN-TRNA SYNTHETASE, ANTI-CODON-BINDING DOMAIN-CONTAINING PROTEIN"/>
    <property type="match status" value="1"/>
</dbReference>
<dbReference type="Gene3D" id="2.40.240.10">
    <property type="entry name" value="Ribosomal Protein L25, Chain P"/>
    <property type="match status" value="1"/>
</dbReference>
<feature type="domain" description="Large ribosomal subunit protein bL25 beta" evidence="8">
    <location>
        <begin position="113"/>
        <end position="199"/>
    </location>
</feature>
<feature type="compositionally biased region" description="Basic and acidic residues" evidence="6">
    <location>
        <begin position="222"/>
        <end position="241"/>
    </location>
</feature>
<dbReference type="SUPFAM" id="SSF50715">
    <property type="entry name" value="Ribosomal protein L25-like"/>
    <property type="match status" value="1"/>
</dbReference>
<evidence type="ECO:0000259" key="7">
    <source>
        <dbReference type="Pfam" id="PF01386"/>
    </source>
</evidence>
<dbReference type="AlphaFoldDB" id="A0A857NCG0"/>
<reference evidence="10" key="1">
    <citation type="journal article" date="2020" name="Microorganisms">
        <title>Complete Genome of a Member of a New Bacterial Lineage in the Microgenomates Group Reveals an Unusual Nucleotide Composition Disparity Between Two Strands of DNA and Limited Metabolic Potential.</title>
        <authorList>
            <person name="Kadnikov V.V."/>
            <person name="Mardanov A.V."/>
            <person name="Beletsky A.V."/>
            <person name="Karnachuk O.V."/>
            <person name="Ravin N.V."/>
        </authorList>
    </citation>
    <scope>NUCLEOTIDE SEQUENCE [LARGE SCALE GENOMIC DNA]</scope>
</reference>
<gene>
    <name evidence="5" type="primary">rplY</name>
    <name evidence="5" type="synonym">ctc</name>
    <name evidence="9" type="ORF">MICH65_0230</name>
</gene>
<evidence type="ECO:0000256" key="4">
    <source>
        <dbReference type="ARBA" id="ARBA00023274"/>
    </source>
</evidence>
<dbReference type="InterPro" id="IPR037121">
    <property type="entry name" value="Ribosomal_bL25_C"/>
</dbReference>
<keyword evidence="4 5" id="KW-0687">Ribonucleoprotein</keyword>
<accession>A0A857NCG0</accession>
<keyword evidence="1 5" id="KW-0699">rRNA-binding</keyword>
<keyword evidence="2 5" id="KW-0694">RNA-binding</keyword>
<dbReference type="CDD" id="cd00495">
    <property type="entry name" value="Ribosomal_L25_TL5_CTC"/>
    <property type="match status" value="1"/>
</dbReference>
<keyword evidence="3 5" id="KW-0689">Ribosomal protein</keyword>
<dbReference type="Proteomes" id="UP000463983">
    <property type="component" value="Chromosome"/>
</dbReference>
<feature type="region of interest" description="Disordered" evidence="6">
    <location>
        <begin position="186"/>
        <end position="252"/>
    </location>
</feature>
<dbReference type="InterPro" id="IPR020056">
    <property type="entry name" value="Rbsml_bL25/Gln-tRNA_synth_N"/>
</dbReference>
<dbReference type="GO" id="GO:0003735">
    <property type="term" value="F:structural constituent of ribosome"/>
    <property type="evidence" value="ECO:0007669"/>
    <property type="project" value="InterPro"/>
</dbReference>
<evidence type="ECO:0000256" key="3">
    <source>
        <dbReference type="ARBA" id="ARBA00022980"/>
    </source>
</evidence>
<dbReference type="Pfam" id="PF01386">
    <property type="entry name" value="Ribosomal_L25p"/>
    <property type="match status" value="1"/>
</dbReference>
<evidence type="ECO:0000313" key="10">
    <source>
        <dbReference type="Proteomes" id="UP000463983"/>
    </source>
</evidence>
<dbReference type="InterPro" id="IPR001021">
    <property type="entry name" value="Ribosomal_bL25_long"/>
</dbReference>
<dbReference type="InterPro" id="IPR011035">
    <property type="entry name" value="Ribosomal_bL25/Gln-tRNA_synth"/>
</dbReference>
<evidence type="ECO:0000256" key="5">
    <source>
        <dbReference type="HAMAP-Rule" id="MF_01334"/>
    </source>
</evidence>
<feature type="compositionally biased region" description="Acidic residues" evidence="6">
    <location>
        <begin position="199"/>
        <end position="215"/>
    </location>
</feature>
<keyword evidence="10" id="KW-1185">Reference proteome</keyword>
<dbReference type="Gene3D" id="2.170.120.20">
    <property type="entry name" value="Ribosomal protein L25, beta domain"/>
    <property type="match status" value="1"/>
</dbReference>
<evidence type="ECO:0000313" key="9">
    <source>
        <dbReference type="EMBL" id="QHO63211.1"/>
    </source>
</evidence>
<organism evidence="9 10">
    <name type="scientific">Candidatus Chazhemtobacterium aquaticus</name>
    <dbReference type="NCBI Taxonomy" id="2715735"/>
    <lineage>
        <taxon>Bacteria</taxon>
        <taxon>Candidatus Chazhemtobacteraceae</taxon>
        <taxon>Candidatus Chazhemtobacterium</taxon>
    </lineage>
</organism>
<comment type="function">
    <text evidence="5">This is one of the proteins that binds to the 5S RNA in the ribosome where it forms part of the central protuberance.</text>
</comment>